<name>A0ABT1XR43_9SPHN</name>
<evidence type="ECO:0000313" key="2">
    <source>
        <dbReference type="Proteomes" id="UP001206067"/>
    </source>
</evidence>
<organism evidence="1 2">
    <name type="scientific">Parerythrobacter lacustris</name>
    <dbReference type="NCBI Taxonomy" id="2969984"/>
    <lineage>
        <taxon>Bacteria</taxon>
        <taxon>Pseudomonadati</taxon>
        <taxon>Pseudomonadota</taxon>
        <taxon>Alphaproteobacteria</taxon>
        <taxon>Sphingomonadales</taxon>
        <taxon>Erythrobacteraceae</taxon>
        <taxon>Parerythrobacter</taxon>
    </lineage>
</organism>
<gene>
    <name evidence="1" type="ORF">NSO95_09230</name>
</gene>
<reference evidence="1 2" key="1">
    <citation type="submission" date="2022-08" db="EMBL/GenBank/DDBJ databases">
        <title>Polyphasic taxonomy analysis of Qipengyuania sp.RS5-5.</title>
        <authorList>
            <person name="Xamxidin M."/>
            <person name="Wu M."/>
        </authorList>
    </citation>
    <scope>NUCLEOTIDE SEQUENCE [LARGE SCALE GENOMIC DNA]</scope>
    <source>
        <strain evidence="1 2">RS5-5</strain>
    </source>
</reference>
<dbReference type="RefSeq" id="WP_257595929.1">
    <property type="nucleotide sequence ID" value="NZ_JANKHH010000005.1"/>
</dbReference>
<dbReference type="Proteomes" id="UP001206067">
    <property type="component" value="Unassembled WGS sequence"/>
</dbReference>
<keyword evidence="2" id="KW-1185">Reference proteome</keyword>
<evidence type="ECO:0008006" key="3">
    <source>
        <dbReference type="Google" id="ProtNLM"/>
    </source>
</evidence>
<evidence type="ECO:0000313" key="1">
    <source>
        <dbReference type="EMBL" id="MCR2834124.1"/>
    </source>
</evidence>
<proteinExistence type="predicted"/>
<comment type="caution">
    <text evidence="1">The sequence shown here is derived from an EMBL/GenBank/DDBJ whole genome shotgun (WGS) entry which is preliminary data.</text>
</comment>
<sequence length="83" mass="9525">MEYPPDQFIYHACQTIYVSIIGDLPPSRRVVASFSRRDALDDLIAYLNMMMTETVLLNDATEDQIKDAYDEHLAQPVEIVECD</sequence>
<protein>
    <recommendedName>
        <fullName evidence="3">DUF1488 family protein</fullName>
    </recommendedName>
</protein>
<dbReference type="EMBL" id="JANKHH010000005">
    <property type="protein sequence ID" value="MCR2834124.1"/>
    <property type="molecule type" value="Genomic_DNA"/>
</dbReference>
<accession>A0ABT1XR43</accession>